<keyword evidence="2" id="KW-1185">Reference proteome</keyword>
<organism evidence="1 2">
    <name type="scientific">Dryococelus australis</name>
    <dbReference type="NCBI Taxonomy" id="614101"/>
    <lineage>
        <taxon>Eukaryota</taxon>
        <taxon>Metazoa</taxon>
        <taxon>Ecdysozoa</taxon>
        <taxon>Arthropoda</taxon>
        <taxon>Hexapoda</taxon>
        <taxon>Insecta</taxon>
        <taxon>Pterygota</taxon>
        <taxon>Neoptera</taxon>
        <taxon>Polyneoptera</taxon>
        <taxon>Phasmatodea</taxon>
        <taxon>Verophasmatodea</taxon>
        <taxon>Anareolatae</taxon>
        <taxon>Phasmatidae</taxon>
        <taxon>Eurycanthinae</taxon>
        <taxon>Dryococelus</taxon>
    </lineage>
</organism>
<dbReference type="Proteomes" id="UP001159363">
    <property type="component" value="Chromosome 5"/>
</dbReference>
<protein>
    <submittedName>
        <fullName evidence="1">Uncharacterized protein</fullName>
    </submittedName>
</protein>
<sequence length="168" mass="19487">MAYNLSSRKLTLTLFMGSVLHIFLMWPSHNQKFYYFFNTPKRKTVLLEVIKNTDVSLNAGFLKRLCATRYIVKYDAVHGFIKLLEYTLESLEEIYTRNDKSTDAKILIYVKDFECFVSLFVINALFGYGLLQCKQFQEESLDLKAAVTVAEGAVIELKKIRGHSEKEF</sequence>
<evidence type="ECO:0000313" key="1">
    <source>
        <dbReference type="EMBL" id="KAJ8881632.1"/>
    </source>
</evidence>
<accession>A0ABQ9HBH5</accession>
<gene>
    <name evidence="1" type="ORF">PR048_018118</name>
</gene>
<comment type="caution">
    <text evidence="1">The sequence shown here is derived from an EMBL/GenBank/DDBJ whole genome shotgun (WGS) entry which is preliminary data.</text>
</comment>
<dbReference type="EMBL" id="JARBHB010000006">
    <property type="protein sequence ID" value="KAJ8881632.1"/>
    <property type="molecule type" value="Genomic_DNA"/>
</dbReference>
<reference evidence="1 2" key="1">
    <citation type="submission" date="2023-02" db="EMBL/GenBank/DDBJ databases">
        <title>LHISI_Scaffold_Assembly.</title>
        <authorList>
            <person name="Stuart O.P."/>
            <person name="Cleave R."/>
            <person name="Magrath M.J.L."/>
            <person name="Mikheyev A.S."/>
        </authorList>
    </citation>
    <scope>NUCLEOTIDE SEQUENCE [LARGE SCALE GENOMIC DNA]</scope>
    <source>
        <strain evidence="1">Daus_M_001</strain>
        <tissue evidence="1">Leg muscle</tissue>
    </source>
</reference>
<proteinExistence type="predicted"/>
<name>A0ABQ9HBH5_9NEOP</name>
<evidence type="ECO:0000313" key="2">
    <source>
        <dbReference type="Proteomes" id="UP001159363"/>
    </source>
</evidence>